<proteinExistence type="predicted"/>
<organism evidence="1 2">
    <name type="scientific">Gossypium raimondii</name>
    <name type="common">Peruvian cotton</name>
    <name type="synonym">Gossypium klotzschianum subsp. raimondii</name>
    <dbReference type="NCBI Taxonomy" id="29730"/>
    <lineage>
        <taxon>Eukaryota</taxon>
        <taxon>Viridiplantae</taxon>
        <taxon>Streptophyta</taxon>
        <taxon>Embryophyta</taxon>
        <taxon>Tracheophyta</taxon>
        <taxon>Spermatophyta</taxon>
        <taxon>Magnoliopsida</taxon>
        <taxon>eudicotyledons</taxon>
        <taxon>Gunneridae</taxon>
        <taxon>Pentapetalae</taxon>
        <taxon>rosids</taxon>
        <taxon>malvids</taxon>
        <taxon>Malvales</taxon>
        <taxon>Malvaceae</taxon>
        <taxon>Malvoideae</taxon>
        <taxon>Gossypium</taxon>
    </lineage>
</organism>
<gene>
    <name evidence="1" type="ORF">Gorai_015160</name>
</gene>
<dbReference type="AlphaFoldDB" id="A0A7J8P569"/>
<comment type="caution">
    <text evidence="1">The sequence shown here is derived from an EMBL/GenBank/DDBJ whole genome shotgun (WGS) entry which is preliminary data.</text>
</comment>
<evidence type="ECO:0000313" key="2">
    <source>
        <dbReference type="Proteomes" id="UP000593578"/>
    </source>
</evidence>
<sequence length="39" mass="4258">MAKDSRNASAGGVVCDPVGNWVLGFNHYLGRYTLFEAKL</sequence>
<dbReference type="EMBL" id="JABEZZ010000004">
    <property type="protein sequence ID" value="MBA0584343.1"/>
    <property type="molecule type" value="Genomic_DNA"/>
</dbReference>
<evidence type="ECO:0000313" key="1">
    <source>
        <dbReference type="EMBL" id="MBA0584343.1"/>
    </source>
</evidence>
<name>A0A7J8P569_GOSRA</name>
<dbReference type="Proteomes" id="UP000593578">
    <property type="component" value="Unassembled WGS sequence"/>
</dbReference>
<accession>A0A7J8P569</accession>
<reference evidence="1 2" key="1">
    <citation type="journal article" date="2019" name="Genome Biol. Evol.">
        <title>Insights into the evolution of the New World diploid cottons (Gossypium, subgenus Houzingenia) based on genome sequencing.</title>
        <authorList>
            <person name="Grover C.E."/>
            <person name="Arick M.A. 2nd"/>
            <person name="Thrash A."/>
            <person name="Conover J.L."/>
            <person name="Sanders W.S."/>
            <person name="Peterson D.G."/>
            <person name="Frelichowski J.E."/>
            <person name="Scheffler J.A."/>
            <person name="Scheffler B.E."/>
            <person name="Wendel J.F."/>
        </authorList>
    </citation>
    <scope>NUCLEOTIDE SEQUENCE [LARGE SCALE GENOMIC DNA]</scope>
    <source>
        <strain evidence="1">8</strain>
        <tissue evidence="1">Leaf</tissue>
    </source>
</reference>
<protein>
    <submittedName>
        <fullName evidence="1">Uncharacterized protein</fullName>
    </submittedName>
</protein>